<sequence length="201" mass="23464">MNYFNQATIDTFLPCKTPKAWIDKALKSIDILLLDHAHCEKKAASAAISFMYRKSTEYPELLLRMSKIAREELVHFEQVLGILKKRNIEYRLLSESRYVKELKKHVRTSEEGRLVDTLIIGAFIEARSCERFGAIAPFLDEELQKFYLGLLASEQRHFTIYLKFAQQFATEGIEHHIKRFATLEKHLIESPDIEFRFHSGV</sequence>
<dbReference type="InterPro" id="IPR009078">
    <property type="entry name" value="Ferritin-like_SF"/>
</dbReference>
<dbReference type="Pfam" id="PF06175">
    <property type="entry name" value="MiaE"/>
    <property type="match status" value="1"/>
</dbReference>
<dbReference type="AlphaFoldDB" id="A0A8J2Z2V8"/>
<dbReference type="InterPro" id="IPR010386">
    <property type="entry name" value="tRNA-Hydrxlase_MiaE"/>
</dbReference>
<dbReference type="InterPro" id="IPR012347">
    <property type="entry name" value="Ferritin-like"/>
</dbReference>
<dbReference type="GO" id="GO:0006400">
    <property type="term" value="P:tRNA modification"/>
    <property type="evidence" value="ECO:0007669"/>
    <property type="project" value="InterPro"/>
</dbReference>
<organism evidence="1 2">
    <name type="scientific">Cysteiniphilum litorale</name>
    <dbReference type="NCBI Taxonomy" id="2056700"/>
    <lineage>
        <taxon>Bacteria</taxon>
        <taxon>Pseudomonadati</taxon>
        <taxon>Pseudomonadota</taxon>
        <taxon>Gammaproteobacteria</taxon>
        <taxon>Thiotrichales</taxon>
        <taxon>Fastidiosibacteraceae</taxon>
        <taxon>Cysteiniphilum</taxon>
    </lineage>
</organism>
<evidence type="ECO:0000313" key="2">
    <source>
        <dbReference type="Proteomes" id="UP000636949"/>
    </source>
</evidence>
<dbReference type="SUPFAM" id="SSF47240">
    <property type="entry name" value="Ferritin-like"/>
    <property type="match status" value="1"/>
</dbReference>
<dbReference type="PANTHER" id="PTHR42637:SF1">
    <property type="entry name" value="TRNA 2-(METHYLSULFANYL)-N(6)-ISOPENTENYLADENOSINE(37) HYDROXYLASE"/>
    <property type="match status" value="1"/>
</dbReference>
<accession>A0A8J2Z2V8</accession>
<reference evidence="1" key="1">
    <citation type="journal article" date="2014" name="Int. J. Syst. Evol. Microbiol.">
        <title>Complete genome sequence of Corynebacterium casei LMG S-19264T (=DSM 44701T), isolated from a smear-ripened cheese.</title>
        <authorList>
            <consortium name="US DOE Joint Genome Institute (JGI-PGF)"/>
            <person name="Walter F."/>
            <person name="Albersmeier A."/>
            <person name="Kalinowski J."/>
            <person name="Ruckert C."/>
        </authorList>
    </citation>
    <scope>NUCLEOTIDE SEQUENCE</scope>
    <source>
        <strain evidence="1">CGMCC 1.15758</strain>
    </source>
</reference>
<dbReference type="Proteomes" id="UP000636949">
    <property type="component" value="Unassembled WGS sequence"/>
</dbReference>
<dbReference type="OrthoDB" id="9802518at2"/>
<dbReference type="Gene3D" id="1.20.1260.10">
    <property type="match status" value="1"/>
</dbReference>
<proteinExistence type="predicted"/>
<name>A0A8J2Z2V8_9GAMM</name>
<dbReference type="PIRSF" id="PIRSF020736">
    <property type="entry name" value="MiaE"/>
    <property type="match status" value="1"/>
</dbReference>
<dbReference type="PANTHER" id="PTHR42637">
    <property type="entry name" value="TRNA-(MS[2]IO[6]A)-HYDROXYLASE"/>
    <property type="match status" value="1"/>
</dbReference>
<reference evidence="1" key="2">
    <citation type="submission" date="2020-09" db="EMBL/GenBank/DDBJ databases">
        <authorList>
            <person name="Sun Q."/>
            <person name="Zhou Y."/>
        </authorList>
    </citation>
    <scope>NUCLEOTIDE SEQUENCE</scope>
    <source>
        <strain evidence="1">CGMCC 1.15758</strain>
    </source>
</reference>
<keyword evidence="2" id="KW-1185">Reference proteome</keyword>
<protein>
    <submittedName>
        <fullName evidence="1">tRNA-(Ms[2]io[6]A)-hydroxylase</fullName>
    </submittedName>
</protein>
<evidence type="ECO:0000313" key="1">
    <source>
        <dbReference type="EMBL" id="GGF91097.1"/>
    </source>
</evidence>
<dbReference type="EMBL" id="BMJS01000003">
    <property type="protein sequence ID" value="GGF91097.1"/>
    <property type="molecule type" value="Genomic_DNA"/>
</dbReference>
<gene>
    <name evidence="1" type="primary">miaE</name>
    <name evidence="1" type="ORF">GCM10010995_05480</name>
</gene>
<dbReference type="RefSeq" id="WP_117001639.1">
    <property type="nucleotide sequence ID" value="NZ_BMJS01000003.1"/>
</dbReference>
<comment type="caution">
    <text evidence="1">The sequence shown here is derived from an EMBL/GenBank/DDBJ whole genome shotgun (WGS) entry which is preliminary data.</text>
</comment>
<dbReference type="GO" id="GO:0045301">
    <property type="term" value="F:tRNA 2-(methylsulfanyl)-N(6)-isopentenyladenosine(37) hydroxylase activity"/>
    <property type="evidence" value="ECO:0007669"/>
    <property type="project" value="InterPro"/>
</dbReference>
<dbReference type="CDD" id="cd07910">
    <property type="entry name" value="MiaE"/>
    <property type="match status" value="1"/>
</dbReference>